<comment type="function">
    <text evidence="3">DNA-dependent ATPase and ATP-dependent 5'-3' DNA helicase. Has no activity on blunt DNA or DNA with 3'-overhangs, requires at least 10 bases of 5'-ssDNA for helicase activity.</text>
</comment>
<dbReference type="SUPFAM" id="SSF47781">
    <property type="entry name" value="RuvA domain 2-like"/>
    <property type="match status" value="1"/>
</dbReference>
<dbReference type="EMBL" id="FQZO01000001">
    <property type="protein sequence ID" value="SHI45823.1"/>
    <property type="molecule type" value="Genomic_DNA"/>
</dbReference>
<keyword evidence="1 3" id="KW-0547">Nucleotide-binding</keyword>
<dbReference type="InterPro" id="IPR029493">
    <property type="entry name" value="RecD2-like_HHH"/>
</dbReference>
<dbReference type="OrthoDB" id="9803432at2"/>
<dbReference type="GO" id="GO:0043139">
    <property type="term" value="F:5'-3' DNA helicase activity"/>
    <property type="evidence" value="ECO:0007669"/>
    <property type="project" value="UniProtKB-UniRule"/>
</dbReference>
<dbReference type="Gene3D" id="3.40.50.300">
    <property type="entry name" value="P-loop containing nucleotide triphosphate hydrolases"/>
    <property type="match status" value="2"/>
</dbReference>
<comment type="catalytic activity">
    <reaction evidence="3">
        <text>ATP + H2O = ADP + phosphate + H(+)</text>
        <dbReference type="Rhea" id="RHEA:13065"/>
        <dbReference type="ChEBI" id="CHEBI:15377"/>
        <dbReference type="ChEBI" id="CHEBI:15378"/>
        <dbReference type="ChEBI" id="CHEBI:30616"/>
        <dbReference type="ChEBI" id="CHEBI:43474"/>
        <dbReference type="ChEBI" id="CHEBI:456216"/>
        <dbReference type="EC" id="5.6.2.3"/>
    </reaction>
</comment>
<keyword evidence="3" id="KW-0347">Helicase</keyword>
<dbReference type="GO" id="GO:0006310">
    <property type="term" value="P:DNA recombination"/>
    <property type="evidence" value="ECO:0007669"/>
    <property type="project" value="InterPro"/>
</dbReference>
<proteinExistence type="inferred from homology"/>
<dbReference type="SMART" id="SM00382">
    <property type="entry name" value="AAA"/>
    <property type="match status" value="1"/>
</dbReference>
<evidence type="ECO:0000313" key="6">
    <source>
        <dbReference type="Proteomes" id="UP000184080"/>
    </source>
</evidence>
<comment type="similarity">
    <text evidence="3">Belongs to the RecD family. RecD2 subfamily.</text>
</comment>
<dbReference type="Proteomes" id="UP000184080">
    <property type="component" value="Unassembled WGS sequence"/>
</dbReference>
<dbReference type="RefSeq" id="WP_073003802.1">
    <property type="nucleotide sequence ID" value="NZ_FQZO01000001.1"/>
</dbReference>
<dbReference type="InterPro" id="IPR010994">
    <property type="entry name" value="RuvA_2-like"/>
</dbReference>
<dbReference type="InterPro" id="IPR027785">
    <property type="entry name" value="UvrD-like_helicase_C"/>
</dbReference>
<dbReference type="GO" id="GO:0016887">
    <property type="term" value="F:ATP hydrolysis activity"/>
    <property type="evidence" value="ECO:0007669"/>
    <property type="project" value="RHEA"/>
</dbReference>
<dbReference type="GO" id="GO:0003677">
    <property type="term" value="F:DNA binding"/>
    <property type="evidence" value="ECO:0007669"/>
    <property type="project" value="UniProtKB-UniRule"/>
</dbReference>
<feature type="domain" description="AAA+ ATPase" evidence="4">
    <location>
        <begin position="332"/>
        <end position="450"/>
    </location>
</feature>
<sequence>MEEISGLIEDLIYKNQDNGYVVAKLDNSKDSITVVGYVPYLIEGQNVKLGGEWVKHPQFGTQFKISTCEEIRPNTLSGIEKYLSSGIIMGIGPVTAKKIVGKFGEDTLTVLDKNIDRLREIEGIGDKKIETIKDSYSKQREVQNIMIFLQTYGVTPTQCMKIYKRFSSQSIEVVKGNPYILTEEISGIGFKTADKIARNLGMEKDSPFRIQSGIKYVINEFCSEGNTYMPMINLVKEASNILNVSNEKIMEGIYNTASESKIIIENIKDENVVFNLPYYYCELGITKNLLNIALVKYSDLNISVEEEIQNFEKENGVSFAPSQKEAIKGALENGVEVITGGPGTGKTTIIKCITHIFEKCGMRVIMGAPTGRAAKRMTESTGREAKTIHRLLEMGVKEDELEIFSKDEDSPLDCDVVIIDEASMIDVVLMNSLLKAIKHGTRLVIVGDVDQLPSVGPGNVLKDIINSSCAPVIALKEIFRQSKESLITLNAHKINQGDMPLLNEKNKDFYFINEENPEMILNILLDLVNKRLPKFNSNWDRLKDMQILSPMKKGNLGVVNLNLKLQEILNPFKENKPEKIYRDTIFRVGDKVMQIKNNYTLKWVRISGFGENEGVGVFNGDMGIVEYIDEDEGTLSVIYDEERKVIYDNATLDELELAYAITIHKSQGSEFPVVIIPAFMGSPFLMNRNLLYTAITRAKQFVVIVGSIKALRFMVENNRSFERYSSLEWRISSVINSGMVSNK</sequence>
<dbReference type="Pfam" id="PF14490">
    <property type="entry name" value="HHH_RecD2"/>
    <property type="match status" value="1"/>
</dbReference>
<gene>
    <name evidence="3" type="primary">recD2</name>
    <name evidence="5" type="ORF">SAMN05444401_0694</name>
</gene>
<dbReference type="CDD" id="cd17933">
    <property type="entry name" value="DEXSc_RecD-like"/>
    <property type="match status" value="1"/>
</dbReference>
<dbReference type="Pfam" id="PF13538">
    <property type="entry name" value="UvrD_C_2"/>
    <property type="match status" value="1"/>
</dbReference>
<dbReference type="InterPro" id="IPR027417">
    <property type="entry name" value="P-loop_NTPase"/>
</dbReference>
<evidence type="ECO:0000256" key="3">
    <source>
        <dbReference type="HAMAP-Rule" id="MF_01488"/>
    </source>
</evidence>
<evidence type="ECO:0000259" key="4">
    <source>
        <dbReference type="SMART" id="SM00382"/>
    </source>
</evidence>
<dbReference type="Pfam" id="PF18335">
    <property type="entry name" value="SH3_13"/>
    <property type="match status" value="1"/>
</dbReference>
<accession>A0A1M6BBK5</accession>
<organism evidence="5 6">
    <name type="scientific">Clostridium amylolyticum</name>
    <dbReference type="NCBI Taxonomy" id="1121298"/>
    <lineage>
        <taxon>Bacteria</taxon>
        <taxon>Bacillati</taxon>
        <taxon>Bacillota</taxon>
        <taxon>Clostridia</taxon>
        <taxon>Eubacteriales</taxon>
        <taxon>Clostridiaceae</taxon>
        <taxon>Clostridium</taxon>
    </lineage>
</organism>
<dbReference type="Pfam" id="PF13245">
    <property type="entry name" value="AAA_19"/>
    <property type="match status" value="1"/>
</dbReference>
<dbReference type="Gene3D" id="1.10.150.20">
    <property type="entry name" value="5' to 3' exonuclease, C-terminal subdomain"/>
    <property type="match status" value="1"/>
</dbReference>
<dbReference type="Pfam" id="PF14520">
    <property type="entry name" value="HHH_5"/>
    <property type="match status" value="1"/>
</dbReference>
<dbReference type="EC" id="5.6.2.3" evidence="3"/>
<dbReference type="Gene3D" id="1.10.10.2220">
    <property type="match status" value="1"/>
</dbReference>
<reference evidence="5 6" key="1">
    <citation type="submission" date="2016-11" db="EMBL/GenBank/DDBJ databases">
        <authorList>
            <person name="Jaros S."/>
            <person name="Januszkiewicz K."/>
            <person name="Wedrychowicz H."/>
        </authorList>
    </citation>
    <scope>NUCLEOTIDE SEQUENCE [LARGE SCALE GENOMIC DNA]</scope>
    <source>
        <strain evidence="5 6">DSM 21864</strain>
    </source>
</reference>
<dbReference type="PANTHER" id="PTHR43788:SF6">
    <property type="entry name" value="DNA HELICASE B"/>
    <property type="match status" value="1"/>
</dbReference>
<dbReference type="HAMAP" id="MF_01488">
    <property type="entry name" value="RecD2"/>
    <property type="match status" value="1"/>
</dbReference>
<evidence type="ECO:0000313" key="5">
    <source>
        <dbReference type="EMBL" id="SHI45823.1"/>
    </source>
</evidence>
<dbReference type="InterPro" id="IPR050534">
    <property type="entry name" value="Coronavir_polyprotein_1ab"/>
</dbReference>
<dbReference type="NCBIfam" id="TIGR01448">
    <property type="entry name" value="recD_rel"/>
    <property type="match status" value="1"/>
</dbReference>
<keyword evidence="2 3" id="KW-0067">ATP-binding</keyword>
<dbReference type="Pfam" id="PF23139">
    <property type="entry name" value="OB_YrrC"/>
    <property type="match status" value="1"/>
</dbReference>
<dbReference type="GO" id="GO:0005524">
    <property type="term" value="F:ATP binding"/>
    <property type="evidence" value="ECO:0007669"/>
    <property type="project" value="UniProtKB-UniRule"/>
</dbReference>
<keyword evidence="3" id="KW-0378">Hydrolase</keyword>
<dbReference type="GO" id="GO:0017116">
    <property type="term" value="F:single-stranded DNA helicase activity"/>
    <property type="evidence" value="ECO:0007669"/>
    <property type="project" value="TreeGrafter"/>
</dbReference>
<evidence type="ECO:0000256" key="1">
    <source>
        <dbReference type="ARBA" id="ARBA00022741"/>
    </source>
</evidence>
<dbReference type="SUPFAM" id="SSF52540">
    <property type="entry name" value="P-loop containing nucleoside triphosphate hydrolases"/>
    <property type="match status" value="1"/>
</dbReference>
<dbReference type="InterPro" id="IPR041451">
    <property type="entry name" value="RecD2_SH13"/>
</dbReference>
<dbReference type="InterPro" id="IPR055446">
    <property type="entry name" value="RecD2_N_OB"/>
</dbReference>
<dbReference type="GO" id="GO:0009338">
    <property type="term" value="C:exodeoxyribonuclease V complex"/>
    <property type="evidence" value="ECO:0007669"/>
    <property type="project" value="TreeGrafter"/>
</dbReference>
<dbReference type="STRING" id="1121298.SAMN05444401_0694"/>
<keyword evidence="3" id="KW-0413">Isomerase</keyword>
<dbReference type="InterPro" id="IPR006345">
    <property type="entry name" value="RecD2"/>
</dbReference>
<keyword evidence="3" id="KW-0238">DNA-binding</keyword>
<dbReference type="Gene3D" id="2.30.30.940">
    <property type="match status" value="1"/>
</dbReference>
<keyword evidence="6" id="KW-1185">Reference proteome</keyword>
<dbReference type="CDD" id="cd18809">
    <property type="entry name" value="SF1_C_RecD"/>
    <property type="match status" value="1"/>
</dbReference>
<name>A0A1M6BBK5_9CLOT</name>
<feature type="binding site" evidence="3">
    <location>
        <begin position="343"/>
        <end position="347"/>
    </location>
    <ligand>
        <name>ATP</name>
        <dbReference type="ChEBI" id="CHEBI:30616"/>
    </ligand>
</feature>
<dbReference type="PANTHER" id="PTHR43788">
    <property type="entry name" value="DNA2/NAM7 HELICASE FAMILY MEMBER"/>
    <property type="match status" value="1"/>
</dbReference>
<dbReference type="InterPro" id="IPR003593">
    <property type="entry name" value="AAA+_ATPase"/>
</dbReference>
<dbReference type="AlphaFoldDB" id="A0A1M6BBK5"/>
<protein>
    <recommendedName>
        <fullName evidence="3">ATP-dependent RecD2 DNA helicase</fullName>
        <ecNumber evidence="3">5.6.2.3</ecNumber>
    </recommendedName>
    <alternativeName>
        <fullName evidence="3">DNA 5'-3' helicase subunit RecD2</fullName>
    </alternativeName>
</protein>
<evidence type="ECO:0000256" key="2">
    <source>
        <dbReference type="ARBA" id="ARBA00022840"/>
    </source>
</evidence>